<accession>A0A6P2Y675</accession>
<dbReference type="EMBL" id="CABVQS010000011">
    <property type="protein sequence ID" value="VWD17741.1"/>
    <property type="molecule type" value="Genomic_DNA"/>
</dbReference>
<sequence length="385" mass="40977">MTDISKQVMDLNAGWYNVVRQALNLDENTFQLAQGTLALASTDSSGLFLISNAVPPVSAVAHYDASGLSSRASAYDMLLHALRGEGGNTLQTALGDQYAKWIAYRDADTSSLTQLQLFQKWADRHLDPNKAAAAVTVFKQQATLPLNVALDAVANASNRQSFVDSAGNPYSLYKYSATLDEAQQAIANGASADIAFDSQSMNTSLSHVWVEGAASGFYDIFSAGARGSFDQLNTKAASSRLSIEGHIGSFATLATQPGAWFTSSEFSRAYSAKNDNTVWTPGASAGNWDSFFSQPNGSLARRVSQLVLVSDYKISVTSHASYSASDQQTITAAAEFGIWPFFSASAKSSVTTGTTINNDGSLTVTYTLNKGLVQIWGVTVQNAPN</sequence>
<evidence type="ECO:0000313" key="2">
    <source>
        <dbReference type="Proteomes" id="UP000494109"/>
    </source>
</evidence>
<gene>
    <name evidence="1" type="ORF">BCO71033_02923</name>
</gene>
<proteinExistence type="predicted"/>
<protein>
    <submittedName>
        <fullName evidence="1">Uncharacterized protein</fullName>
    </submittedName>
</protein>
<organism evidence="1 2">
    <name type="scientific">Burkholderia contaminans</name>
    <dbReference type="NCBI Taxonomy" id="488447"/>
    <lineage>
        <taxon>Bacteria</taxon>
        <taxon>Pseudomonadati</taxon>
        <taxon>Pseudomonadota</taxon>
        <taxon>Betaproteobacteria</taxon>
        <taxon>Burkholderiales</taxon>
        <taxon>Burkholderiaceae</taxon>
        <taxon>Burkholderia</taxon>
        <taxon>Burkholderia cepacia complex</taxon>
    </lineage>
</organism>
<evidence type="ECO:0000313" key="1">
    <source>
        <dbReference type="EMBL" id="VWD17741.1"/>
    </source>
</evidence>
<dbReference type="Proteomes" id="UP000494109">
    <property type="component" value="Unassembled WGS sequence"/>
</dbReference>
<dbReference type="AlphaFoldDB" id="A0A6P2Y675"/>
<name>A0A6P2Y675_9BURK</name>
<reference evidence="1 2" key="1">
    <citation type="submission" date="2019-09" db="EMBL/GenBank/DDBJ databases">
        <authorList>
            <person name="Depoorter E."/>
        </authorList>
    </citation>
    <scope>NUCLEOTIDE SEQUENCE [LARGE SCALE GENOMIC DNA]</scope>
    <source>
        <strain evidence="1">R-71033</strain>
    </source>
</reference>